<feature type="region of interest" description="Disordered" evidence="1">
    <location>
        <begin position="30"/>
        <end position="68"/>
    </location>
</feature>
<gene>
    <name evidence="2" type="ORF">Rhow_001234</name>
</gene>
<evidence type="ECO:0000256" key="1">
    <source>
        <dbReference type="SAM" id="MobiDB-lite"/>
    </source>
</evidence>
<feature type="compositionally biased region" description="Basic and acidic residues" evidence="1">
    <location>
        <begin position="51"/>
        <end position="61"/>
    </location>
</feature>
<dbReference type="AlphaFoldDB" id="A0A402C3I4"/>
<accession>A0A402C3I4</accession>
<comment type="caution">
    <text evidence="2">The sequence shown here is derived from an EMBL/GenBank/DDBJ whole genome shotgun (WGS) entry which is preliminary data.</text>
</comment>
<dbReference type="Proteomes" id="UP000287519">
    <property type="component" value="Unassembled WGS sequence"/>
</dbReference>
<keyword evidence="3" id="KW-1185">Reference proteome</keyword>
<evidence type="ECO:0000313" key="3">
    <source>
        <dbReference type="Proteomes" id="UP000287519"/>
    </source>
</evidence>
<protein>
    <submittedName>
        <fullName evidence="2">Uncharacterized protein</fullName>
    </submittedName>
</protein>
<reference evidence="2 3" key="1">
    <citation type="submission" date="2018-11" db="EMBL/GenBank/DDBJ databases">
        <title>Microbial catabolism of amino acid.</title>
        <authorList>
            <person name="Hibi M."/>
            <person name="Ogawa J."/>
        </authorList>
    </citation>
    <scope>NUCLEOTIDE SEQUENCE [LARGE SCALE GENOMIC DNA]</scope>
    <source>
        <strain evidence="2 3">C31-06</strain>
    </source>
</reference>
<feature type="compositionally biased region" description="Basic residues" evidence="1">
    <location>
        <begin position="41"/>
        <end position="50"/>
    </location>
</feature>
<sequence length="68" mass="7732">MTIEQRLAEIIQAFHTDALSSAVNLRPRHHALRAHPSLPRRTPKPPARLRHVADQRSRSVNELRPASV</sequence>
<evidence type="ECO:0000313" key="2">
    <source>
        <dbReference type="EMBL" id="GCE38195.1"/>
    </source>
</evidence>
<dbReference type="EMBL" id="BHYM01000017">
    <property type="protein sequence ID" value="GCE38195.1"/>
    <property type="molecule type" value="Genomic_DNA"/>
</dbReference>
<name>A0A402C3I4_RHOWR</name>
<organism evidence="2 3">
    <name type="scientific">Rhodococcus wratislaviensis</name>
    <name type="common">Tsukamurella wratislaviensis</name>
    <dbReference type="NCBI Taxonomy" id="44752"/>
    <lineage>
        <taxon>Bacteria</taxon>
        <taxon>Bacillati</taxon>
        <taxon>Actinomycetota</taxon>
        <taxon>Actinomycetes</taxon>
        <taxon>Mycobacteriales</taxon>
        <taxon>Nocardiaceae</taxon>
        <taxon>Rhodococcus</taxon>
    </lineage>
</organism>
<proteinExistence type="predicted"/>